<dbReference type="AlphaFoldDB" id="A0A0P9GLJ8"/>
<dbReference type="RefSeq" id="WP_054965296.1">
    <property type="nucleotide sequence ID" value="NZ_FMUN01000005.1"/>
</dbReference>
<dbReference type="Proteomes" id="UP000183104">
    <property type="component" value="Unassembled WGS sequence"/>
</dbReference>
<proteinExistence type="predicted"/>
<organism evidence="1 2">
    <name type="scientific">Thiohalorhabdus denitrificans</name>
    <dbReference type="NCBI Taxonomy" id="381306"/>
    <lineage>
        <taxon>Bacteria</taxon>
        <taxon>Pseudomonadati</taxon>
        <taxon>Pseudomonadota</taxon>
        <taxon>Gammaproteobacteria</taxon>
        <taxon>Thiohalorhabdales</taxon>
        <taxon>Thiohalorhabdaceae</taxon>
        <taxon>Thiohalorhabdus</taxon>
    </lineage>
</organism>
<protein>
    <submittedName>
        <fullName evidence="1">Uncharacterized protein</fullName>
    </submittedName>
</protein>
<evidence type="ECO:0000313" key="1">
    <source>
        <dbReference type="EMBL" id="SCY40243.1"/>
    </source>
</evidence>
<sequence length="87" mass="9452">MPAPDPGAGPLYDRGMVFHQGLPVAMGAVTRINRDRVDLEVGPLGFEAETPVSVDLYPRGDVHAPERRVTGYVEAADRGLLAIRLER</sequence>
<keyword evidence="2" id="KW-1185">Reference proteome</keyword>
<accession>A0A0P9GLJ8</accession>
<name>A0A0P9GLJ8_9GAMM</name>
<gene>
    <name evidence="1" type="ORF">SAMN05661077_2022</name>
</gene>
<dbReference type="EMBL" id="FMUN01000005">
    <property type="protein sequence ID" value="SCY40243.1"/>
    <property type="molecule type" value="Genomic_DNA"/>
</dbReference>
<evidence type="ECO:0000313" key="2">
    <source>
        <dbReference type="Proteomes" id="UP000183104"/>
    </source>
</evidence>
<reference evidence="2" key="1">
    <citation type="submission" date="2016-10" db="EMBL/GenBank/DDBJ databases">
        <authorList>
            <person name="Varghese N."/>
        </authorList>
    </citation>
    <scope>NUCLEOTIDE SEQUENCE [LARGE SCALE GENOMIC DNA]</scope>
    <source>
        <strain evidence="2">HL 19</strain>
    </source>
</reference>